<organism evidence="7 8">
    <name type="scientific">Nesterenkonia aerolata</name>
    <dbReference type="NCBI Taxonomy" id="3074079"/>
    <lineage>
        <taxon>Bacteria</taxon>
        <taxon>Bacillati</taxon>
        <taxon>Actinomycetota</taxon>
        <taxon>Actinomycetes</taxon>
        <taxon>Micrococcales</taxon>
        <taxon>Micrococcaceae</taxon>
        <taxon>Nesterenkonia</taxon>
    </lineage>
</organism>
<accession>A0ABU2DTX5</accession>
<dbReference type="InterPro" id="IPR020097">
    <property type="entry name" value="PsdUridine_synth_TruA_a/b_dom"/>
</dbReference>
<comment type="caution">
    <text evidence="7">The sequence shown here is derived from an EMBL/GenBank/DDBJ whole genome shotgun (WGS) entry which is preliminary data.</text>
</comment>
<evidence type="ECO:0000313" key="7">
    <source>
        <dbReference type="EMBL" id="MDR8019851.1"/>
    </source>
</evidence>
<dbReference type="InterPro" id="IPR020103">
    <property type="entry name" value="PsdUridine_synth_cat_dom_sf"/>
</dbReference>
<dbReference type="SUPFAM" id="SSF55120">
    <property type="entry name" value="Pseudouridine synthase"/>
    <property type="match status" value="1"/>
</dbReference>
<evidence type="ECO:0000256" key="1">
    <source>
        <dbReference type="ARBA" id="ARBA00009375"/>
    </source>
</evidence>
<comment type="function">
    <text evidence="4">Formation of pseudouridine at positions 38, 39 and 40 in the anticodon stem and loop of transfer RNAs.</text>
</comment>
<dbReference type="EMBL" id="JAVKGR010000012">
    <property type="protein sequence ID" value="MDR8019851.1"/>
    <property type="molecule type" value="Genomic_DNA"/>
</dbReference>
<dbReference type="EC" id="5.4.99.12" evidence="4"/>
<dbReference type="Gene3D" id="3.30.70.580">
    <property type="entry name" value="Pseudouridine synthase I, catalytic domain, N-terminal subdomain"/>
    <property type="match status" value="1"/>
</dbReference>
<feature type="active site" description="Nucleophile" evidence="4">
    <location>
        <position position="60"/>
    </location>
</feature>
<dbReference type="Proteomes" id="UP001251870">
    <property type="component" value="Unassembled WGS sequence"/>
</dbReference>
<dbReference type="GO" id="GO:0160147">
    <property type="term" value="F:tRNA pseudouridine(38-40) synthase activity"/>
    <property type="evidence" value="ECO:0007669"/>
    <property type="project" value="UniProtKB-EC"/>
</dbReference>
<evidence type="ECO:0000259" key="6">
    <source>
        <dbReference type="Pfam" id="PF01416"/>
    </source>
</evidence>
<evidence type="ECO:0000256" key="2">
    <source>
        <dbReference type="ARBA" id="ARBA00022694"/>
    </source>
</evidence>
<dbReference type="PIRSF" id="PIRSF001430">
    <property type="entry name" value="tRNA_psdUrid_synth"/>
    <property type="match status" value="1"/>
</dbReference>
<dbReference type="CDD" id="cd02570">
    <property type="entry name" value="PseudoU_synth_EcTruA"/>
    <property type="match status" value="1"/>
</dbReference>
<comment type="subunit">
    <text evidence="4">Homodimer.</text>
</comment>
<dbReference type="NCBIfam" id="TIGR00071">
    <property type="entry name" value="hisT_truA"/>
    <property type="match status" value="1"/>
</dbReference>
<dbReference type="PANTHER" id="PTHR11142">
    <property type="entry name" value="PSEUDOURIDYLATE SYNTHASE"/>
    <property type="match status" value="1"/>
</dbReference>
<dbReference type="Pfam" id="PF01416">
    <property type="entry name" value="PseudoU_synth_1"/>
    <property type="match status" value="1"/>
</dbReference>
<keyword evidence="3 4" id="KW-0413">Isomerase</keyword>
<evidence type="ECO:0000256" key="3">
    <source>
        <dbReference type="ARBA" id="ARBA00023235"/>
    </source>
</evidence>
<evidence type="ECO:0000256" key="4">
    <source>
        <dbReference type="HAMAP-Rule" id="MF_00171"/>
    </source>
</evidence>
<protein>
    <recommendedName>
        <fullName evidence="4">tRNA pseudouridine synthase A</fullName>
        <ecNumber evidence="4">5.4.99.12</ecNumber>
    </recommendedName>
    <alternativeName>
        <fullName evidence="4">tRNA pseudouridine(38-40) synthase</fullName>
    </alternativeName>
    <alternativeName>
        <fullName evidence="4">tRNA pseudouridylate synthase I</fullName>
    </alternativeName>
    <alternativeName>
        <fullName evidence="4">tRNA-uridine isomerase I</fullName>
    </alternativeName>
</protein>
<evidence type="ECO:0000313" key="8">
    <source>
        <dbReference type="Proteomes" id="UP001251870"/>
    </source>
</evidence>
<feature type="binding site" evidence="4">
    <location>
        <position position="132"/>
    </location>
    <ligand>
        <name>substrate</name>
    </ligand>
</feature>
<name>A0ABU2DTX5_9MICC</name>
<dbReference type="PANTHER" id="PTHR11142:SF0">
    <property type="entry name" value="TRNA PSEUDOURIDINE SYNTHASE-LIKE 1"/>
    <property type="match status" value="1"/>
</dbReference>
<keyword evidence="2 4" id="KW-0819">tRNA processing</keyword>
<comment type="catalytic activity">
    <reaction evidence="4 5">
        <text>uridine(38/39/40) in tRNA = pseudouridine(38/39/40) in tRNA</text>
        <dbReference type="Rhea" id="RHEA:22376"/>
        <dbReference type="Rhea" id="RHEA-COMP:10085"/>
        <dbReference type="Rhea" id="RHEA-COMP:10087"/>
        <dbReference type="ChEBI" id="CHEBI:65314"/>
        <dbReference type="ChEBI" id="CHEBI:65315"/>
        <dbReference type="EC" id="5.4.99.12"/>
    </reaction>
</comment>
<proteinExistence type="inferred from homology"/>
<dbReference type="RefSeq" id="WP_310548837.1">
    <property type="nucleotide sequence ID" value="NZ_JAVKGR010000012.1"/>
</dbReference>
<feature type="domain" description="Pseudouridine synthase I TruA alpha/beta" evidence="6">
    <location>
        <begin position="168"/>
        <end position="268"/>
    </location>
</feature>
<keyword evidence="8" id="KW-1185">Reference proteome</keyword>
<dbReference type="Gene3D" id="3.30.70.660">
    <property type="entry name" value="Pseudouridine synthase I, catalytic domain, C-terminal subdomain"/>
    <property type="match status" value="1"/>
</dbReference>
<gene>
    <name evidence="4 7" type="primary">truA</name>
    <name evidence="7" type="ORF">RIL96_09790</name>
</gene>
<sequence>MSPAAEGSPVRVRLDLAYDGGAFHGWAAQPGLRTVEGVLSEALATLIRRPVKLTVAGRTDAGVHAAQQTVHVDLTDAEWQGLPRRSAEDPATVLIRRLSGVLAGEDGAVVVYAAQRVGTDFDARFAALSRRYIYRIADHLEARSPLRRADTAWHRQRLDELLMHAEAASVLGLHDFGSFCRPRETGTTIRQLQEFTVRRDTDGVIRAEVTADAFCHHMVRALVGAVMEVGEGRRSPGWLAERLETPSWDEKVRLAPARGLTLAGVEYPQADQLAARTAQTRAVRR</sequence>
<dbReference type="HAMAP" id="MF_00171">
    <property type="entry name" value="TruA"/>
    <property type="match status" value="1"/>
</dbReference>
<dbReference type="InterPro" id="IPR020095">
    <property type="entry name" value="PsdUridine_synth_TruA_C"/>
</dbReference>
<dbReference type="InterPro" id="IPR020094">
    <property type="entry name" value="TruA/RsuA/RluB/E/F_N"/>
</dbReference>
<reference evidence="7 8" key="1">
    <citation type="submission" date="2023-09" db="EMBL/GenBank/DDBJ databases">
        <title>Description of three actinobacteria isolated from air of manufacturing shop in a pharmaceutical factory.</title>
        <authorList>
            <person name="Zhang D.-F."/>
        </authorList>
    </citation>
    <scope>NUCLEOTIDE SEQUENCE [LARGE SCALE GENOMIC DNA]</scope>
    <source>
        <strain evidence="7 8">LY-0111</strain>
    </source>
</reference>
<evidence type="ECO:0000256" key="5">
    <source>
        <dbReference type="RuleBase" id="RU003792"/>
    </source>
</evidence>
<comment type="similarity">
    <text evidence="1 4 5">Belongs to the tRNA pseudouridine synthase TruA family.</text>
</comment>
<dbReference type="InterPro" id="IPR001406">
    <property type="entry name" value="PsdUridine_synth_TruA"/>
</dbReference>
<comment type="caution">
    <text evidence="4">Lacks conserved residue(s) required for the propagation of feature annotation.</text>
</comment>